<feature type="region of interest" description="Disordered" evidence="1">
    <location>
        <begin position="134"/>
        <end position="162"/>
    </location>
</feature>
<dbReference type="Proteomes" id="UP000015105">
    <property type="component" value="Chromosome 5D"/>
</dbReference>
<organism evidence="3 4">
    <name type="scientific">Aegilops tauschii subsp. strangulata</name>
    <name type="common">Goatgrass</name>
    <dbReference type="NCBI Taxonomy" id="200361"/>
    <lineage>
        <taxon>Eukaryota</taxon>
        <taxon>Viridiplantae</taxon>
        <taxon>Streptophyta</taxon>
        <taxon>Embryophyta</taxon>
        <taxon>Tracheophyta</taxon>
        <taxon>Spermatophyta</taxon>
        <taxon>Magnoliopsida</taxon>
        <taxon>Liliopsida</taxon>
        <taxon>Poales</taxon>
        <taxon>Poaceae</taxon>
        <taxon>BOP clade</taxon>
        <taxon>Pooideae</taxon>
        <taxon>Triticodae</taxon>
        <taxon>Triticeae</taxon>
        <taxon>Triticinae</taxon>
        <taxon>Aegilops</taxon>
    </lineage>
</organism>
<protein>
    <recommendedName>
        <fullName evidence="2">PORR domain-containing protein</fullName>
    </recommendedName>
</protein>
<reference evidence="3" key="4">
    <citation type="submission" date="2019-03" db="UniProtKB">
        <authorList>
            <consortium name="EnsemblPlants"/>
        </authorList>
    </citation>
    <scope>IDENTIFICATION</scope>
</reference>
<dbReference type="InterPro" id="IPR021099">
    <property type="entry name" value="PORR_domain"/>
</dbReference>
<accession>A0A453LDC5</accession>
<dbReference type="Pfam" id="PF11955">
    <property type="entry name" value="PORR"/>
    <property type="match status" value="1"/>
</dbReference>
<name>A0A453LDC5_AEGTS</name>
<dbReference type="Gramene" id="AET5Gv20724100.4">
    <property type="protein sequence ID" value="AET5Gv20724100.4"/>
    <property type="gene ID" value="AET5Gv20724100"/>
</dbReference>
<dbReference type="AlphaFoldDB" id="A0A453LDC5"/>
<proteinExistence type="predicted"/>
<reference evidence="4" key="2">
    <citation type="journal article" date="2017" name="Nat. Plants">
        <title>The Aegilops tauschii genome reveals multiple impacts of transposons.</title>
        <authorList>
            <person name="Zhao G."/>
            <person name="Zou C."/>
            <person name="Li K."/>
            <person name="Wang K."/>
            <person name="Li T."/>
            <person name="Gao L."/>
            <person name="Zhang X."/>
            <person name="Wang H."/>
            <person name="Yang Z."/>
            <person name="Liu X."/>
            <person name="Jiang W."/>
            <person name="Mao L."/>
            <person name="Kong X."/>
            <person name="Jiao Y."/>
            <person name="Jia J."/>
        </authorList>
    </citation>
    <scope>NUCLEOTIDE SEQUENCE [LARGE SCALE GENOMIC DNA]</scope>
    <source>
        <strain evidence="4">cv. AL8/78</strain>
    </source>
</reference>
<dbReference type="PANTHER" id="PTHR31476">
    <property type="entry name" value="PROTEIN WHAT'S THIS FACTOR 1 HOMOLOG, CHLOROPLASTIC"/>
    <property type="match status" value="1"/>
</dbReference>
<evidence type="ECO:0000313" key="4">
    <source>
        <dbReference type="Proteomes" id="UP000015105"/>
    </source>
</evidence>
<keyword evidence="4" id="KW-1185">Reference proteome</keyword>
<sequence length="162" mass="18075">LGALSRRQLRLAPLDAGNFMLRHPHAFHLFLHPVHRILHVRLTPRASAALRLEADAIASLRPGAVLRLRKLLLLAPPHHRLRLERKLEELLLMSREKANLDRMFTSMGRGWDELGGGRRGGAELREKFLGDAGGRKRKVGADDEDDGADSGEDSGVESLYID</sequence>
<feature type="domain" description="PORR" evidence="2">
    <location>
        <begin position="6"/>
        <end position="84"/>
    </location>
</feature>
<reference evidence="3" key="5">
    <citation type="journal article" date="2021" name="G3 (Bethesda)">
        <title>Aegilops tauschii genome assembly Aet v5.0 features greater sequence contiguity and improved annotation.</title>
        <authorList>
            <person name="Wang L."/>
            <person name="Zhu T."/>
            <person name="Rodriguez J.C."/>
            <person name="Deal K.R."/>
            <person name="Dubcovsky J."/>
            <person name="McGuire P.E."/>
            <person name="Lux T."/>
            <person name="Spannagl M."/>
            <person name="Mayer K.F.X."/>
            <person name="Baldrich P."/>
            <person name="Meyers B.C."/>
            <person name="Huo N."/>
            <person name="Gu Y.Q."/>
            <person name="Zhou H."/>
            <person name="Devos K.M."/>
            <person name="Bennetzen J.L."/>
            <person name="Unver T."/>
            <person name="Budak H."/>
            <person name="Gulick P.J."/>
            <person name="Galiba G."/>
            <person name="Kalapos B."/>
            <person name="Nelson D.R."/>
            <person name="Li P."/>
            <person name="You F.M."/>
            <person name="Luo M.C."/>
            <person name="Dvorak J."/>
        </authorList>
    </citation>
    <scope>NUCLEOTIDE SEQUENCE [LARGE SCALE GENOMIC DNA]</scope>
    <source>
        <strain evidence="3">cv. AL8/78</strain>
    </source>
</reference>
<dbReference type="EnsemblPlants" id="AET5Gv20724100.4">
    <property type="protein sequence ID" value="AET5Gv20724100.4"/>
    <property type="gene ID" value="AET5Gv20724100"/>
</dbReference>
<reference evidence="3" key="3">
    <citation type="journal article" date="2017" name="Nature">
        <title>Genome sequence of the progenitor of the wheat D genome Aegilops tauschii.</title>
        <authorList>
            <person name="Luo M.C."/>
            <person name="Gu Y.Q."/>
            <person name="Puiu D."/>
            <person name="Wang H."/>
            <person name="Twardziok S.O."/>
            <person name="Deal K.R."/>
            <person name="Huo N."/>
            <person name="Zhu T."/>
            <person name="Wang L."/>
            <person name="Wang Y."/>
            <person name="McGuire P.E."/>
            <person name="Liu S."/>
            <person name="Long H."/>
            <person name="Ramasamy R.K."/>
            <person name="Rodriguez J.C."/>
            <person name="Van S.L."/>
            <person name="Yuan L."/>
            <person name="Wang Z."/>
            <person name="Xia Z."/>
            <person name="Xiao L."/>
            <person name="Anderson O.D."/>
            <person name="Ouyang S."/>
            <person name="Liang Y."/>
            <person name="Zimin A.V."/>
            <person name="Pertea G."/>
            <person name="Qi P."/>
            <person name="Bennetzen J.L."/>
            <person name="Dai X."/>
            <person name="Dawson M.W."/>
            <person name="Muller H.G."/>
            <person name="Kugler K."/>
            <person name="Rivarola-Duarte L."/>
            <person name="Spannagl M."/>
            <person name="Mayer K.F.X."/>
            <person name="Lu F.H."/>
            <person name="Bevan M.W."/>
            <person name="Leroy P."/>
            <person name="Li P."/>
            <person name="You F.M."/>
            <person name="Sun Q."/>
            <person name="Liu Z."/>
            <person name="Lyons E."/>
            <person name="Wicker T."/>
            <person name="Salzberg S.L."/>
            <person name="Devos K.M."/>
            <person name="Dvorak J."/>
        </authorList>
    </citation>
    <scope>NUCLEOTIDE SEQUENCE [LARGE SCALE GENOMIC DNA]</scope>
    <source>
        <strain evidence="3">cv. AL8/78</strain>
    </source>
</reference>
<feature type="compositionally biased region" description="Acidic residues" evidence="1">
    <location>
        <begin position="142"/>
        <end position="155"/>
    </location>
</feature>
<evidence type="ECO:0000313" key="3">
    <source>
        <dbReference type="EnsemblPlants" id="AET5Gv20724100.4"/>
    </source>
</evidence>
<evidence type="ECO:0000259" key="2">
    <source>
        <dbReference type="Pfam" id="PF11955"/>
    </source>
</evidence>
<dbReference type="InterPro" id="IPR045040">
    <property type="entry name" value="PORR_fam"/>
</dbReference>
<evidence type="ECO:0000256" key="1">
    <source>
        <dbReference type="SAM" id="MobiDB-lite"/>
    </source>
</evidence>
<reference evidence="4" key="1">
    <citation type="journal article" date="2014" name="Science">
        <title>Ancient hybridizations among the ancestral genomes of bread wheat.</title>
        <authorList>
            <consortium name="International Wheat Genome Sequencing Consortium,"/>
            <person name="Marcussen T."/>
            <person name="Sandve S.R."/>
            <person name="Heier L."/>
            <person name="Spannagl M."/>
            <person name="Pfeifer M."/>
            <person name="Jakobsen K.S."/>
            <person name="Wulff B.B."/>
            <person name="Steuernagel B."/>
            <person name="Mayer K.F."/>
            <person name="Olsen O.A."/>
        </authorList>
    </citation>
    <scope>NUCLEOTIDE SEQUENCE [LARGE SCALE GENOMIC DNA]</scope>
    <source>
        <strain evidence="4">cv. AL8/78</strain>
    </source>
</reference>
<dbReference type="PANTHER" id="PTHR31476:SF9">
    <property type="entry name" value="PROTEIN ROOT PRIMORDIUM DEFECTIVE 1"/>
    <property type="match status" value="1"/>
</dbReference>
<dbReference type="GO" id="GO:0003723">
    <property type="term" value="F:RNA binding"/>
    <property type="evidence" value="ECO:0007669"/>
    <property type="project" value="InterPro"/>
</dbReference>